<proteinExistence type="predicted"/>
<keyword evidence="2" id="KW-0812">Transmembrane</keyword>
<feature type="transmembrane region" description="Helical" evidence="2">
    <location>
        <begin position="79"/>
        <end position="99"/>
    </location>
</feature>
<keyword evidence="4" id="KW-1185">Reference proteome</keyword>
<gene>
    <name evidence="3" type="ORF">JAV76_12610</name>
</gene>
<feature type="region of interest" description="Disordered" evidence="1">
    <location>
        <begin position="1"/>
        <end position="40"/>
    </location>
</feature>
<sequence>MTAQASRNHRTRTVPASSPSGLAPVSRFLGPEGGAPDSSQAEQYFTSARTVLAAQRAQIAAASSTETRKRIPRISPARVHMSSAAVAGLLTVVVAVVTLTP</sequence>
<keyword evidence="2" id="KW-0472">Membrane</keyword>
<reference evidence="3" key="1">
    <citation type="submission" date="2020-12" db="EMBL/GenBank/DDBJ databases">
        <title>Sanguibacter suaedae sp. nov., isolated from Suaeda aralocaspica.</title>
        <authorList>
            <person name="Ma Q."/>
        </authorList>
    </citation>
    <scope>NUCLEOTIDE SEQUENCE</scope>
    <source>
        <strain evidence="3">YZGR15</strain>
    </source>
</reference>
<evidence type="ECO:0000313" key="3">
    <source>
        <dbReference type="EMBL" id="MBI9115855.1"/>
    </source>
</evidence>
<keyword evidence="2" id="KW-1133">Transmembrane helix</keyword>
<dbReference type="EMBL" id="JAEINH010000011">
    <property type="protein sequence ID" value="MBI9115855.1"/>
    <property type="molecule type" value="Genomic_DNA"/>
</dbReference>
<dbReference type="AlphaFoldDB" id="A0A934MAQ4"/>
<evidence type="ECO:0000313" key="4">
    <source>
        <dbReference type="Proteomes" id="UP000602087"/>
    </source>
</evidence>
<evidence type="ECO:0000256" key="2">
    <source>
        <dbReference type="SAM" id="Phobius"/>
    </source>
</evidence>
<evidence type="ECO:0000256" key="1">
    <source>
        <dbReference type="SAM" id="MobiDB-lite"/>
    </source>
</evidence>
<organism evidence="3 4">
    <name type="scientific">Sanguibacter suaedae</name>
    <dbReference type="NCBI Taxonomy" id="2795737"/>
    <lineage>
        <taxon>Bacteria</taxon>
        <taxon>Bacillati</taxon>
        <taxon>Actinomycetota</taxon>
        <taxon>Actinomycetes</taxon>
        <taxon>Micrococcales</taxon>
        <taxon>Sanguibacteraceae</taxon>
        <taxon>Sanguibacter</taxon>
    </lineage>
</organism>
<comment type="caution">
    <text evidence="3">The sequence shown here is derived from an EMBL/GenBank/DDBJ whole genome shotgun (WGS) entry which is preliminary data.</text>
</comment>
<dbReference type="RefSeq" id="WP_198734423.1">
    <property type="nucleotide sequence ID" value="NZ_JAEINH010000011.1"/>
</dbReference>
<dbReference type="Proteomes" id="UP000602087">
    <property type="component" value="Unassembled WGS sequence"/>
</dbReference>
<name>A0A934MAQ4_9MICO</name>
<accession>A0A934MAQ4</accession>
<protein>
    <submittedName>
        <fullName evidence="3">Uncharacterized protein</fullName>
    </submittedName>
</protein>